<dbReference type="InterPro" id="IPR025398">
    <property type="entry name" value="DUF4371"/>
</dbReference>
<accession>A0AAV3R9A5</accession>
<evidence type="ECO:0000313" key="3">
    <source>
        <dbReference type="Proteomes" id="UP001454036"/>
    </source>
</evidence>
<proteinExistence type="predicted"/>
<dbReference type="Pfam" id="PF14291">
    <property type="entry name" value="DUF4371"/>
    <property type="match status" value="1"/>
</dbReference>
<dbReference type="SMART" id="SM00597">
    <property type="entry name" value="ZnF_TTF"/>
    <property type="match status" value="1"/>
</dbReference>
<evidence type="ECO:0000313" key="2">
    <source>
        <dbReference type="EMBL" id="GAA0171572.1"/>
    </source>
</evidence>
<dbReference type="InterPro" id="IPR006580">
    <property type="entry name" value="Znf_TTF"/>
</dbReference>
<keyword evidence="3" id="KW-1185">Reference proteome</keyword>
<dbReference type="Proteomes" id="UP001454036">
    <property type="component" value="Unassembled WGS sequence"/>
</dbReference>
<name>A0AAV3R9A5_LITER</name>
<gene>
    <name evidence="2" type="ORF">LIER_25571</name>
</gene>
<reference evidence="2 3" key="1">
    <citation type="submission" date="2024-01" db="EMBL/GenBank/DDBJ databases">
        <title>The complete chloroplast genome sequence of Lithospermum erythrorhizon: insights into the phylogenetic relationship among Boraginaceae species and the maternal lineages of purple gromwells.</title>
        <authorList>
            <person name="Okada T."/>
            <person name="Watanabe K."/>
        </authorList>
    </citation>
    <scope>NUCLEOTIDE SEQUENCE [LARGE SCALE GENOMIC DNA]</scope>
</reference>
<feature type="domain" description="TTF-type" evidence="1">
    <location>
        <begin position="101"/>
        <end position="192"/>
    </location>
</feature>
<protein>
    <recommendedName>
        <fullName evidence="1">TTF-type domain-containing protein</fullName>
    </recommendedName>
</protein>
<evidence type="ECO:0000259" key="1">
    <source>
        <dbReference type="SMART" id="SM00597"/>
    </source>
</evidence>
<organism evidence="2 3">
    <name type="scientific">Lithospermum erythrorhizon</name>
    <name type="common">Purple gromwell</name>
    <name type="synonym">Lithospermum officinale var. erythrorhizon</name>
    <dbReference type="NCBI Taxonomy" id="34254"/>
    <lineage>
        <taxon>Eukaryota</taxon>
        <taxon>Viridiplantae</taxon>
        <taxon>Streptophyta</taxon>
        <taxon>Embryophyta</taxon>
        <taxon>Tracheophyta</taxon>
        <taxon>Spermatophyta</taxon>
        <taxon>Magnoliopsida</taxon>
        <taxon>eudicotyledons</taxon>
        <taxon>Gunneridae</taxon>
        <taxon>Pentapetalae</taxon>
        <taxon>asterids</taxon>
        <taxon>lamiids</taxon>
        <taxon>Boraginales</taxon>
        <taxon>Boraginaceae</taxon>
        <taxon>Boraginoideae</taxon>
        <taxon>Lithospermeae</taxon>
        <taxon>Lithospermum</taxon>
    </lineage>
</organism>
<dbReference type="AlphaFoldDB" id="A0AAV3R9A5"/>
<dbReference type="EMBL" id="BAABME010007732">
    <property type="protein sequence ID" value="GAA0171572.1"/>
    <property type="molecule type" value="Genomic_DNA"/>
</dbReference>
<comment type="caution">
    <text evidence="2">The sequence shown here is derived from an EMBL/GenBank/DDBJ whole genome shotgun (WGS) entry which is preliminary data.</text>
</comment>
<sequence length="226" mass="26319">MQIKRDRARRCMWLSQEYYILKVLRRFNMKNVKVISCPLNAQIKLSFKNCPTTQEDIEYMRKFSYAFVVGSLMYAMICKRADISYALGVASMKLVGPRLDLAASLDINGVEYDSLEYSIERDVVFCLHYYLFYNDFVKTQTPFVKDGWRAWQLKRNLNKHVGYDPNSHHNKCVKNYDDLLNHNRSIVTSLTNYSEKEKSDYLIHLKVSLEDVKYLVSGGGGGVFSL</sequence>